<organism evidence="7 8">
    <name type="scientific">Penicillium vulpinum</name>
    <dbReference type="NCBI Taxonomy" id="29845"/>
    <lineage>
        <taxon>Eukaryota</taxon>
        <taxon>Fungi</taxon>
        <taxon>Dikarya</taxon>
        <taxon>Ascomycota</taxon>
        <taxon>Pezizomycotina</taxon>
        <taxon>Eurotiomycetes</taxon>
        <taxon>Eurotiomycetidae</taxon>
        <taxon>Eurotiales</taxon>
        <taxon>Aspergillaceae</taxon>
        <taxon>Penicillium</taxon>
    </lineage>
</organism>
<dbReference type="InterPro" id="IPR011701">
    <property type="entry name" value="MFS"/>
</dbReference>
<dbReference type="STRING" id="29845.A0A1V6RTL0"/>
<dbReference type="Gene3D" id="1.20.1720.10">
    <property type="entry name" value="Multidrug resistance protein D"/>
    <property type="match status" value="1"/>
</dbReference>
<dbReference type="Pfam" id="PF07690">
    <property type="entry name" value="MFS_1"/>
    <property type="match status" value="1"/>
</dbReference>
<dbReference type="GO" id="GO:0010509">
    <property type="term" value="P:intracellular polyamine homeostasis"/>
    <property type="evidence" value="ECO:0007669"/>
    <property type="project" value="TreeGrafter"/>
</dbReference>
<dbReference type="SUPFAM" id="SSF103473">
    <property type="entry name" value="MFS general substrate transporter"/>
    <property type="match status" value="1"/>
</dbReference>
<evidence type="ECO:0000256" key="3">
    <source>
        <dbReference type="ARBA" id="ARBA00022989"/>
    </source>
</evidence>
<evidence type="ECO:0000313" key="8">
    <source>
        <dbReference type="Proteomes" id="UP000191518"/>
    </source>
</evidence>
<evidence type="ECO:0000256" key="4">
    <source>
        <dbReference type="ARBA" id="ARBA00023136"/>
    </source>
</evidence>
<dbReference type="GO" id="GO:0005886">
    <property type="term" value="C:plasma membrane"/>
    <property type="evidence" value="ECO:0007669"/>
    <property type="project" value="TreeGrafter"/>
</dbReference>
<dbReference type="Proteomes" id="UP000191518">
    <property type="component" value="Unassembled WGS sequence"/>
</dbReference>
<dbReference type="EMBL" id="MDYP01000027">
    <property type="protein sequence ID" value="OQE05115.1"/>
    <property type="molecule type" value="Genomic_DNA"/>
</dbReference>
<name>A0A1V6RTL0_9EURO</name>
<evidence type="ECO:0000259" key="6">
    <source>
        <dbReference type="PROSITE" id="PS50850"/>
    </source>
</evidence>
<dbReference type="InterPro" id="IPR036259">
    <property type="entry name" value="MFS_trans_sf"/>
</dbReference>
<feature type="transmembrane region" description="Helical" evidence="5">
    <location>
        <begin position="105"/>
        <end position="124"/>
    </location>
</feature>
<accession>A0A1V6RTL0</accession>
<dbReference type="PROSITE" id="PS50850">
    <property type="entry name" value="MFS"/>
    <property type="match status" value="1"/>
</dbReference>
<comment type="caution">
    <text evidence="7">The sequence shown here is derived from an EMBL/GenBank/DDBJ whole genome shotgun (WGS) entry which is preliminary data.</text>
</comment>
<evidence type="ECO:0000256" key="1">
    <source>
        <dbReference type="ARBA" id="ARBA00004141"/>
    </source>
</evidence>
<dbReference type="GO" id="GO:0015203">
    <property type="term" value="F:polyamine transmembrane transporter activity"/>
    <property type="evidence" value="ECO:0007669"/>
    <property type="project" value="TreeGrafter"/>
</dbReference>
<keyword evidence="3 5" id="KW-1133">Transmembrane helix</keyword>
<comment type="subcellular location">
    <subcellularLocation>
        <location evidence="1">Membrane</location>
        <topology evidence="1">Multi-pass membrane protein</topology>
    </subcellularLocation>
</comment>
<gene>
    <name evidence="7" type="ORF">PENVUL_c027G08718</name>
</gene>
<evidence type="ECO:0000313" key="7">
    <source>
        <dbReference type="EMBL" id="OQE05115.1"/>
    </source>
</evidence>
<proteinExistence type="predicted"/>
<keyword evidence="8" id="KW-1185">Reference proteome</keyword>
<evidence type="ECO:0000256" key="5">
    <source>
        <dbReference type="SAM" id="Phobius"/>
    </source>
</evidence>
<evidence type="ECO:0000256" key="2">
    <source>
        <dbReference type="ARBA" id="ARBA00022692"/>
    </source>
</evidence>
<reference evidence="8" key="1">
    <citation type="journal article" date="2017" name="Nat. Microbiol.">
        <title>Global analysis of biosynthetic gene clusters reveals vast potential of secondary metabolite production in Penicillium species.</title>
        <authorList>
            <person name="Nielsen J.C."/>
            <person name="Grijseels S."/>
            <person name="Prigent S."/>
            <person name="Ji B."/>
            <person name="Dainat J."/>
            <person name="Nielsen K.F."/>
            <person name="Frisvad J.C."/>
            <person name="Workman M."/>
            <person name="Nielsen J."/>
        </authorList>
    </citation>
    <scope>NUCLEOTIDE SEQUENCE [LARGE SCALE GENOMIC DNA]</scope>
    <source>
        <strain evidence="8">IBT 29486</strain>
    </source>
</reference>
<sequence length="190" mass="20548">MQSSITAETAPQGDWSNRLTQDDTKAELGASQEVDLHGSERVRRGFLPWLCLVPALKDPKQYPPVMKWGLTFIVAMGGLVVPLSSGVLFPCLIEMAVDLDTTVSVVNLSIAFASLSVAITPLWWSYLAELYGRRLVYLLSFLFLGVFSILAAISPNIGMFIAMRLLGSASSASLQAVSAGTISDMFEAKD</sequence>
<feature type="domain" description="Major facilitator superfamily (MFS) profile" evidence="6">
    <location>
        <begin position="70"/>
        <end position="190"/>
    </location>
</feature>
<dbReference type="AlphaFoldDB" id="A0A1V6RTL0"/>
<dbReference type="InterPro" id="IPR020846">
    <property type="entry name" value="MFS_dom"/>
</dbReference>
<keyword evidence="4 5" id="KW-0472">Membrane</keyword>
<protein>
    <recommendedName>
        <fullName evidence="6">Major facilitator superfamily (MFS) profile domain-containing protein</fullName>
    </recommendedName>
</protein>
<feature type="transmembrane region" description="Helical" evidence="5">
    <location>
        <begin position="136"/>
        <end position="162"/>
    </location>
</feature>
<feature type="transmembrane region" description="Helical" evidence="5">
    <location>
        <begin position="68"/>
        <end position="93"/>
    </location>
</feature>
<dbReference type="PANTHER" id="PTHR23502:SF5">
    <property type="entry name" value="QUINIDINE RESISTANCE PROTEIN 3"/>
    <property type="match status" value="1"/>
</dbReference>
<keyword evidence="2 5" id="KW-0812">Transmembrane</keyword>
<dbReference type="PANTHER" id="PTHR23502">
    <property type="entry name" value="MAJOR FACILITATOR SUPERFAMILY"/>
    <property type="match status" value="1"/>
</dbReference>